<keyword evidence="1" id="KW-0732">Signal</keyword>
<dbReference type="RefSeq" id="WP_062627125.1">
    <property type="nucleotide sequence ID" value="NZ_AP018738.1"/>
</dbReference>
<feature type="chain" id="PRO_5017442963" evidence="1">
    <location>
        <begin position="24"/>
        <end position="145"/>
    </location>
</feature>
<feature type="signal peptide" evidence="1">
    <location>
        <begin position="1"/>
        <end position="23"/>
    </location>
</feature>
<dbReference type="EMBL" id="AP018738">
    <property type="protein sequence ID" value="BBE50859.1"/>
    <property type="molecule type" value="Genomic_DNA"/>
</dbReference>
<dbReference type="KEGG" id="fam:OYT1_ch1302"/>
<dbReference type="InterPro" id="IPR010980">
    <property type="entry name" value="Cyt_c/b562"/>
</dbReference>
<keyword evidence="3" id="KW-1185">Reference proteome</keyword>
<dbReference type="STRING" id="1188319.OYT1_01963"/>
<dbReference type="SUPFAM" id="SSF47175">
    <property type="entry name" value="Cytochromes"/>
    <property type="match status" value="1"/>
</dbReference>
<dbReference type="GO" id="GO:0005506">
    <property type="term" value="F:iron ion binding"/>
    <property type="evidence" value="ECO:0007669"/>
    <property type="project" value="InterPro"/>
</dbReference>
<evidence type="ECO:0000313" key="3">
    <source>
        <dbReference type="Proteomes" id="UP000033070"/>
    </source>
</evidence>
<evidence type="ECO:0000256" key="1">
    <source>
        <dbReference type="SAM" id="SignalP"/>
    </source>
</evidence>
<dbReference type="GO" id="GO:0009055">
    <property type="term" value="F:electron transfer activity"/>
    <property type="evidence" value="ECO:0007669"/>
    <property type="project" value="InterPro"/>
</dbReference>
<protein>
    <submittedName>
        <fullName evidence="2">Cytochrome C</fullName>
    </submittedName>
</protein>
<gene>
    <name evidence="2" type="ORF">OYT1_ch1302</name>
</gene>
<sequence>MKKQLIVATSLISLALSASHVQAAEPLELQKVMKELGRNMQVITDGISREDWELVVKTAPMIAEHPQPPLTEKMRIMSFMGTDMPKFKALDGETHEAAHDLLHAAQEKDGKKVIAAFQKVQSSCLSCHQAFRGKFVEHFYGTVSK</sequence>
<accession>A0A2Z6GBV7</accession>
<dbReference type="AlphaFoldDB" id="A0A2Z6GBV7"/>
<dbReference type="OrthoDB" id="1430833at2"/>
<dbReference type="GO" id="GO:0020037">
    <property type="term" value="F:heme binding"/>
    <property type="evidence" value="ECO:0007669"/>
    <property type="project" value="InterPro"/>
</dbReference>
<organism evidence="2 3">
    <name type="scientific">Ferriphaselus amnicola</name>
    <dbReference type="NCBI Taxonomy" id="1188319"/>
    <lineage>
        <taxon>Bacteria</taxon>
        <taxon>Pseudomonadati</taxon>
        <taxon>Pseudomonadota</taxon>
        <taxon>Betaproteobacteria</taxon>
        <taxon>Nitrosomonadales</taxon>
        <taxon>Gallionellaceae</taxon>
        <taxon>Ferriphaselus</taxon>
    </lineage>
</organism>
<proteinExistence type="predicted"/>
<dbReference type="GO" id="GO:0022900">
    <property type="term" value="P:electron transport chain"/>
    <property type="evidence" value="ECO:0007669"/>
    <property type="project" value="InterPro"/>
</dbReference>
<name>A0A2Z6GBV7_9PROT</name>
<dbReference type="PROSITE" id="PS51009">
    <property type="entry name" value="CYTCII"/>
    <property type="match status" value="1"/>
</dbReference>
<reference evidence="2 3" key="1">
    <citation type="submission" date="2018-06" db="EMBL/GenBank/DDBJ databases">
        <title>OYT1 Genome Sequencing.</title>
        <authorList>
            <person name="Kato S."/>
            <person name="Itoh T."/>
            <person name="Ohkuma M."/>
        </authorList>
    </citation>
    <scope>NUCLEOTIDE SEQUENCE [LARGE SCALE GENOMIC DNA]</scope>
    <source>
        <strain evidence="2 3">OYT1</strain>
    </source>
</reference>
<dbReference type="InterPro" id="IPR002321">
    <property type="entry name" value="Cyt_c_II"/>
</dbReference>
<dbReference type="Proteomes" id="UP000033070">
    <property type="component" value="Chromosome"/>
</dbReference>
<evidence type="ECO:0000313" key="2">
    <source>
        <dbReference type="EMBL" id="BBE50859.1"/>
    </source>
</evidence>
<dbReference type="Gene3D" id="1.20.120.10">
    <property type="entry name" value="Cytochrome c/b562"/>
    <property type="match status" value="1"/>
</dbReference>
<dbReference type="Pfam" id="PF01322">
    <property type="entry name" value="Cytochrom_C_2"/>
    <property type="match status" value="1"/>
</dbReference>